<feature type="transmembrane region" description="Helical" evidence="3">
    <location>
        <begin position="12"/>
        <end position="34"/>
    </location>
</feature>
<dbReference type="WBParaSite" id="PgR014X_g107_t01">
    <property type="protein sequence ID" value="PgR014X_g107_t01"/>
    <property type="gene ID" value="PgR014X_g107"/>
</dbReference>
<name>A0A915ATY3_PARUN</name>
<keyword evidence="3" id="KW-1133">Transmembrane helix</keyword>
<protein>
    <submittedName>
        <fullName evidence="5">Nematode cuticle collagen N-terminal domain-containing protein</fullName>
    </submittedName>
</protein>
<dbReference type="Proteomes" id="UP000887569">
    <property type="component" value="Unplaced"/>
</dbReference>
<dbReference type="PANTHER" id="PTHR24637:SF423">
    <property type="entry name" value="NEMATODE CUTICLE COLLAGEN N-TERMINAL DOMAIN-CONTAINING PROTEIN"/>
    <property type="match status" value="1"/>
</dbReference>
<feature type="compositionally biased region" description="Low complexity" evidence="2">
    <location>
        <begin position="249"/>
        <end position="262"/>
    </location>
</feature>
<feature type="region of interest" description="Disordered" evidence="2">
    <location>
        <begin position="188"/>
        <end position="294"/>
    </location>
</feature>
<feature type="region of interest" description="Disordered" evidence="2">
    <location>
        <begin position="122"/>
        <end position="149"/>
    </location>
</feature>
<dbReference type="AlphaFoldDB" id="A0A915ATY3"/>
<accession>A0A915ATY3</accession>
<evidence type="ECO:0000256" key="3">
    <source>
        <dbReference type="SAM" id="Phobius"/>
    </source>
</evidence>
<reference evidence="5" key="1">
    <citation type="submission" date="2022-11" db="UniProtKB">
        <authorList>
            <consortium name="WormBaseParasite"/>
        </authorList>
    </citation>
    <scope>IDENTIFICATION</scope>
</reference>
<keyword evidence="3" id="KW-0812">Transmembrane</keyword>
<evidence type="ECO:0000313" key="5">
    <source>
        <dbReference type="WBParaSite" id="PgR014X_g107_t01"/>
    </source>
</evidence>
<evidence type="ECO:0000256" key="2">
    <source>
        <dbReference type="SAM" id="MobiDB-lite"/>
    </source>
</evidence>
<keyword evidence="4" id="KW-1185">Reference proteome</keyword>
<evidence type="ECO:0000256" key="1">
    <source>
        <dbReference type="ARBA" id="ARBA00022737"/>
    </source>
</evidence>
<dbReference type="Pfam" id="PF01391">
    <property type="entry name" value="Collagen"/>
    <property type="match status" value="2"/>
</dbReference>
<proteinExistence type="predicted"/>
<dbReference type="InterPro" id="IPR008160">
    <property type="entry name" value="Collagen"/>
</dbReference>
<sequence>GDPTNNRVVNCCVGMVSLALAILVLSTSLLIVSVDKVHDEISKDLVHLKNEADEMWDELMEMEENIAISKVRVVRDGYERPPSYGYGYTKLKCCCAAYMQYERNLPTSYACMFGQKGIPGRAGFPGEPGEDGHPGYNGEDYPSTRRSASGDFGIPSAYGILSKAMICEPCPPGPPGYPGLKGQVGLPGRKGQKGSDGRHGVPGIPGKYGPAGERGKRGRAGFTGVKGPSGADGINGGKGPTGAKGASGYVGVPGPRGVAGPTGSHGLPGYSGPPGKQGSKGQRGQDGADGLQGLQGPPGLDAIYCPCPDRVQNLYSTSYAFRTSNYYRRTVEYETTPPPSLQSSNFVNSKASSKLQEYARIVRPSSNYQGHEPPKIDLSMRPAQTQRLSQTTRKTPSARVVNWPRWASSSSSTLISAPPATRPPIIRSSTYGLEVDSDEWANIAFTAGKSNKAA</sequence>
<keyword evidence="1" id="KW-0677">Repeat</keyword>
<evidence type="ECO:0000313" key="4">
    <source>
        <dbReference type="Proteomes" id="UP000887569"/>
    </source>
</evidence>
<keyword evidence="3" id="KW-0472">Membrane</keyword>
<dbReference type="PANTHER" id="PTHR24637">
    <property type="entry name" value="COLLAGEN"/>
    <property type="match status" value="1"/>
</dbReference>
<organism evidence="4 5">
    <name type="scientific">Parascaris univalens</name>
    <name type="common">Nematode worm</name>
    <dbReference type="NCBI Taxonomy" id="6257"/>
    <lineage>
        <taxon>Eukaryota</taxon>
        <taxon>Metazoa</taxon>
        <taxon>Ecdysozoa</taxon>
        <taxon>Nematoda</taxon>
        <taxon>Chromadorea</taxon>
        <taxon>Rhabditida</taxon>
        <taxon>Spirurina</taxon>
        <taxon>Ascaridomorpha</taxon>
        <taxon>Ascaridoidea</taxon>
        <taxon>Ascarididae</taxon>
        <taxon>Parascaris</taxon>
    </lineage>
</organism>
<feature type="compositionally biased region" description="Gly residues" evidence="2">
    <location>
        <begin position="233"/>
        <end position="242"/>
    </location>
</feature>